<keyword evidence="2" id="KW-1185">Reference proteome</keyword>
<accession>A0A4R6BAL9</accession>
<evidence type="ECO:0000313" key="2">
    <source>
        <dbReference type="Proteomes" id="UP000295310"/>
    </source>
</evidence>
<protein>
    <recommendedName>
        <fullName evidence="3">XRE family transcriptional regulator</fullName>
    </recommendedName>
</protein>
<organism evidence="1 2">
    <name type="scientific">Macrococcus brunensis</name>
    <dbReference type="NCBI Taxonomy" id="198483"/>
    <lineage>
        <taxon>Bacteria</taxon>
        <taxon>Bacillati</taxon>
        <taxon>Bacillota</taxon>
        <taxon>Bacilli</taxon>
        <taxon>Bacillales</taxon>
        <taxon>Staphylococcaceae</taxon>
        <taxon>Macrococcus</taxon>
    </lineage>
</organism>
<proteinExistence type="predicted"/>
<dbReference type="AlphaFoldDB" id="A0A4R6BAL9"/>
<dbReference type="RefSeq" id="WP_133432815.1">
    <property type="nucleotide sequence ID" value="NZ_SCWA01000029.1"/>
</dbReference>
<evidence type="ECO:0008006" key="3">
    <source>
        <dbReference type="Google" id="ProtNLM"/>
    </source>
</evidence>
<reference evidence="1 2" key="1">
    <citation type="submission" date="2019-01" db="EMBL/GenBank/DDBJ databases">
        <title>Draft genome sequences of the type strains of six Macrococcus species.</title>
        <authorList>
            <person name="Mazhar S."/>
            <person name="Altermann E."/>
            <person name="Hill C."/>
            <person name="Mcauliffe O."/>
        </authorList>
    </citation>
    <scope>NUCLEOTIDE SEQUENCE [LARGE SCALE GENOMIC DNA]</scope>
    <source>
        <strain evidence="1 2">CCM4811</strain>
    </source>
</reference>
<comment type="caution">
    <text evidence="1">The sequence shown here is derived from an EMBL/GenBank/DDBJ whole genome shotgun (WGS) entry which is preliminary data.</text>
</comment>
<dbReference type="Proteomes" id="UP000295310">
    <property type="component" value="Unassembled WGS sequence"/>
</dbReference>
<sequence length="110" mass="12936">MSRSIEFDKITAELVDIQLRDKGLKLSDISMILGIREDHVRKINSASSDKRYTLEHLYLLSKKWNTPLESFLPSDQNLSKINRYSKIDDEQKKIILDKIESQLRGDYKHE</sequence>
<name>A0A4R6BAL9_9STAP</name>
<gene>
    <name evidence="1" type="ORF">ERX27_10780</name>
</gene>
<dbReference type="EMBL" id="SCWA01000029">
    <property type="protein sequence ID" value="TDL93345.1"/>
    <property type="molecule type" value="Genomic_DNA"/>
</dbReference>
<evidence type="ECO:0000313" key="1">
    <source>
        <dbReference type="EMBL" id="TDL93345.1"/>
    </source>
</evidence>